<keyword evidence="3" id="KW-1185">Reference proteome</keyword>
<name>A0A0V7ZJM3_9CYAN</name>
<evidence type="ECO:0000313" key="2">
    <source>
        <dbReference type="EMBL" id="KST64789.1"/>
    </source>
</evidence>
<accession>A0A0V7ZJM3</accession>
<dbReference type="Proteomes" id="UP000053372">
    <property type="component" value="Unassembled WGS sequence"/>
</dbReference>
<protein>
    <submittedName>
        <fullName evidence="2">Uncharacterized protein</fullName>
    </submittedName>
</protein>
<dbReference type="RefSeq" id="WP_036265962.1">
    <property type="nucleotide sequence ID" value="NZ_LMTZ01000118.1"/>
</dbReference>
<organism evidence="2 3">
    <name type="scientific">Mastigocoleus testarum BC008</name>
    <dbReference type="NCBI Taxonomy" id="371196"/>
    <lineage>
        <taxon>Bacteria</taxon>
        <taxon>Bacillati</taxon>
        <taxon>Cyanobacteriota</taxon>
        <taxon>Cyanophyceae</taxon>
        <taxon>Nostocales</taxon>
        <taxon>Hapalosiphonaceae</taxon>
        <taxon>Mastigocoleus</taxon>
    </lineage>
</organism>
<reference evidence="2 3" key="1">
    <citation type="journal article" date="2015" name="Genome Announc.">
        <title>Draft Genome of the Euendolithic (true boring) Cyanobacterium Mastigocoleus testarum strain BC008.</title>
        <authorList>
            <person name="Guida B.S."/>
            <person name="Garcia-Pichel F."/>
        </authorList>
    </citation>
    <scope>NUCLEOTIDE SEQUENCE [LARGE SCALE GENOMIC DNA]</scope>
    <source>
        <strain evidence="2 3">BC008</strain>
    </source>
</reference>
<dbReference type="AlphaFoldDB" id="A0A0V7ZJM3"/>
<evidence type="ECO:0000313" key="1">
    <source>
        <dbReference type="EMBL" id="KST64079.1"/>
    </source>
</evidence>
<dbReference type="EMBL" id="LMTZ01000118">
    <property type="protein sequence ID" value="KST64789.1"/>
    <property type="molecule type" value="Genomic_DNA"/>
</dbReference>
<evidence type="ECO:0000313" key="3">
    <source>
        <dbReference type="Proteomes" id="UP000053372"/>
    </source>
</evidence>
<sequence length="109" mass="11814">MGLFSPASVNVEIPDSNQSSRTYVNTGYNVTTTPSVILGSDTERVGFIIYNTETERSVVLVHDAGNGTYRTITEIPPLGTYFDDFAYTGVLKARGPSGLATINVTEFKK</sequence>
<dbReference type="EMBL" id="LMTZ01000129">
    <property type="protein sequence ID" value="KST64079.1"/>
    <property type="molecule type" value="Genomic_DNA"/>
</dbReference>
<comment type="caution">
    <text evidence="2">The sequence shown here is derived from an EMBL/GenBank/DDBJ whole genome shotgun (WGS) entry which is preliminary data.</text>
</comment>
<gene>
    <name evidence="1" type="ORF">BC008_40510</name>
    <name evidence="2" type="ORF">BC008_41485</name>
</gene>
<proteinExistence type="predicted"/>